<evidence type="ECO:0000256" key="1">
    <source>
        <dbReference type="SAM" id="MobiDB-lite"/>
    </source>
</evidence>
<dbReference type="AlphaFoldDB" id="A0A194VLP9"/>
<feature type="compositionally biased region" description="Polar residues" evidence="1">
    <location>
        <begin position="112"/>
        <end position="121"/>
    </location>
</feature>
<feature type="compositionally biased region" description="Low complexity" evidence="1">
    <location>
        <begin position="624"/>
        <end position="638"/>
    </location>
</feature>
<feature type="region of interest" description="Disordered" evidence="1">
    <location>
        <begin position="94"/>
        <end position="348"/>
    </location>
</feature>
<reference evidence="2" key="1">
    <citation type="submission" date="2014-12" db="EMBL/GenBank/DDBJ databases">
        <title>Genome Sequence of Valsa Canker Pathogens Uncovers a Specific Adaption of Colonization on Woody Bark.</title>
        <authorList>
            <person name="Yin Z."/>
            <person name="Liu H."/>
            <person name="Gao X."/>
            <person name="Li Z."/>
            <person name="Song N."/>
            <person name="Ke X."/>
            <person name="Dai Q."/>
            <person name="Wu Y."/>
            <person name="Sun Y."/>
            <person name="Xu J.-R."/>
            <person name="Kang Z.K."/>
            <person name="Wang L."/>
            <person name="Huang L."/>
        </authorList>
    </citation>
    <scope>NUCLEOTIDE SEQUENCE [LARGE SCALE GENOMIC DNA]</scope>
    <source>
        <strain evidence="2">03-8</strain>
    </source>
</reference>
<feature type="compositionally biased region" description="Basic and acidic residues" evidence="1">
    <location>
        <begin position="330"/>
        <end position="340"/>
    </location>
</feature>
<proteinExistence type="predicted"/>
<dbReference type="OrthoDB" id="5350410at2759"/>
<sequence length="882" mass="93926">MVDRKVPVTITYRTTGIEPPLFVAGTFSDPQWTPHEMECTPGSDGENFFTQKLEVDPGSKLQYKFRVGYGDWWMLNEEAPTVADDAGNRNNLLEAPSLQDIDLSGKEETTKDNASNENNLLETPPDTGADEGDETTEDDAGIENNLLETSPPQDTDLSEQVETTEDDTGIENNLLETPTPQDTDLDEHVEVTENDTQPPPQDTDLGEQVETTQDDAQPPPQDTNLGEQVEATDDGVGIENNLLETSPLQYTDLGEQVETTEDDAQPPPQDTNLGEQVEATNDGVGIENNLLETSPLQDTDLGEQVEATDDDTQHDANDQDQKVQPLPRVEALKQSEKADRSGTSTPEYARTAAEVADSAALVDPATPEPEVSNEVAAEVGYRQMTSTPPQEAADTAADVADTAEALDTDEAGASIEFAPTAYKIMADAKEGVKDESLDIVGYSNDPDPVPLFAHECAGLYEDDEIPGAAEVEGESENLDAGLHGNAEDDFGDPTLERFPSTRDEIMTTVRKVGSGLNPDQTAFEGAPPSPVVRSRNPSIADVLGETQSSEESPKSTRGPRRLSAPRPSSRGSISDRSLSVVSLGSIAEGAEGDEANHHAIEEENADNALVEDGKADNIAPVAEQAEQAETAEEAISAAKEAEGEMALNPTKPALRPVVTVPSPSVQASNSLLSPVSDEDEAIVIKNSKDKDKSSETGQSGYLTPERAMTPKPEEPSSPREPAPNSATPVAEEDVAEENVDTVDSTAKAEPAVPTPPSPSIVISKAPDTQPVEELPQAAWSSSEDGPKDIEVTSSNSGITGTESRTDTAATSSGVEDSQAGSLRKRPAQQNNPIDRAGTPGSITDTGREAAKSGNWFTAFFRLIFVDWVGGFVSRLCGGKRKT</sequence>
<dbReference type="EMBL" id="CM003098">
    <property type="protein sequence ID" value="KUI64780.1"/>
    <property type="molecule type" value="Genomic_DNA"/>
</dbReference>
<evidence type="ECO:0000313" key="2">
    <source>
        <dbReference type="EMBL" id="KUI64780.1"/>
    </source>
</evidence>
<feature type="compositionally biased region" description="Low complexity" evidence="1">
    <location>
        <begin position="561"/>
        <end position="578"/>
    </location>
</feature>
<feature type="compositionally biased region" description="Basic and acidic residues" evidence="1">
    <location>
        <begin position="311"/>
        <end position="321"/>
    </location>
</feature>
<dbReference type="InterPro" id="IPR014756">
    <property type="entry name" value="Ig_E-set"/>
</dbReference>
<feature type="compositionally biased region" description="Polar residues" evidence="1">
    <location>
        <begin position="661"/>
        <end position="673"/>
    </location>
</feature>
<accession>A0A194VLP9</accession>
<dbReference type="SMR" id="A0A194VLP9"/>
<protein>
    <submittedName>
        <fullName evidence="2">Midasin</fullName>
    </submittedName>
</protein>
<feature type="compositionally biased region" description="Acidic residues" evidence="1">
    <location>
        <begin position="128"/>
        <end position="141"/>
    </location>
</feature>
<feature type="compositionally biased region" description="Polar residues" evidence="1">
    <location>
        <begin position="791"/>
        <end position="820"/>
    </location>
</feature>
<gene>
    <name evidence="2" type="ORF">VM1G_00273</name>
</gene>
<feature type="compositionally biased region" description="Acidic residues" evidence="1">
    <location>
        <begin position="156"/>
        <end position="169"/>
    </location>
</feature>
<feature type="compositionally biased region" description="Polar residues" evidence="1">
    <location>
        <begin position="146"/>
        <end position="155"/>
    </location>
</feature>
<feature type="compositionally biased region" description="Polar residues" evidence="1">
    <location>
        <begin position="170"/>
        <end position="182"/>
    </location>
</feature>
<evidence type="ECO:0000313" key="3">
    <source>
        <dbReference type="Proteomes" id="UP000078559"/>
    </source>
</evidence>
<dbReference type="Gene3D" id="2.60.40.10">
    <property type="entry name" value="Immunoglobulins"/>
    <property type="match status" value="1"/>
</dbReference>
<feature type="compositionally biased region" description="Acidic residues" evidence="1">
    <location>
        <begin position="300"/>
        <end position="310"/>
    </location>
</feature>
<dbReference type="SUPFAM" id="SSF81296">
    <property type="entry name" value="E set domains"/>
    <property type="match status" value="1"/>
</dbReference>
<name>A0A194VLP9_CYTMA</name>
<feature type="compositionally biased region" description="Acidic residues" evidence="1">
    <location>
        <begin position="730"/>
        <end position="740"/>
    </location>
</feature>
<organism evidence="2 3">
    <name type="scientific">Cytospora mali</name>
    <name type="common">Apple Valsa canker fungus</name>
    <name type="synonym">Valsa mali</name>
    <dbReference type="NCBI Taxonomy" id="578113"/>
    <lineage>
        <taxon>Eukaryota</taxon>
        <taxon>Fungi</taxon>
        <taxon>Dikarya</taxon>
        <taxon>Ascomycota</taxon>
        <taxon>Pezizomycotina</taxon>
        <taxon>Sordariomycetes</taxon>
        <taxon>Sordariomycetidae</taxon>
        <taxon>Diaporthales</taxon>
        <taxon>Cytosporaceae</taxon>
        <taxon>Cytospora</taxon>
    </lineage>
</organism>
<dbReference type="InterPro" id="IPR013783">
    <property type="entry name" value="Ig-like_fold"/>
</dbReference>
<keyword evidence="3" id="KW-1185">Reference proteome</keyword>
<feature type="region of interest" description="Disordered" evidence="1">
    <location>
        <begin position="467"/>
        <end position="578"/>
    </location>
</feature>
<feature type="compositionally biased region" description="Acidic residues" evidence="1">
    <location>
        <begin position="467"/>
        <end position="477"/>
    </location>
</feature>
<feature type="region of interest" description="Disordered" evidence="1">
    <location>
        <begin position="624"/>
        <end position="848"/>
    </location>
</feature>
<dbReference type="Proteomes" id="UP000078559">
    <property type="component" value="Chromosome 1"/>
</dbReference>
<dbReference type="CDD" id="cd02859">
    <property type="entry name" value="E_set_AMPKbeta_like_N"/>
    <property type="match status" value="1"/>
</dbReference>